<gene>
    <name evidence="1" type="ORF">HJG60_011014</name>
</gene>
<name>A0A834AE03_9CHIR</name>
<dbReference type="EMBL" id="JABVXQ010000005">
    <property type="protein sequence ID" value="KAF6109823.1"/>
    <property type="molecule type" value="Genomic_DNA"/>
</dbReference>
<organism evidence="1 2">
    <name type="scientific">Phyllostomus discolor</name>
    <name type="common">pale spear-nosed bat</name>
    <dbReference type="NCBI Taxonomy" id="89673"/>
    <lineage>
        <taxon>Eukaryota</taxon>
        <taxon>Metazoa</taxon>
        <taxon>Chordata</taxon>
        <taxon>Craniata</taxon>
        <taxon>Vertebrata</taxon>
        <taxon>Euteleostomi</taxon>
        <taxon>Mammalia</taxon>
        <taxon>Eutheria</taxon>
        <taxon>Laurasiatheria</taxon>
        <taxon>Chiroptera</taxon>
        <taxon>Yangochiroptera</taxon>
        <taxon>Phyllostomidae</taxon>
        <taxon>Phyllostominae</taxon>
        <taxon>Phyllostomus</taxon>
    </lineage>
</organism>
<evidence type="ECO:0000313" key="1">
    <source>
        <dbReference type="EMBL" id="KAF6109823.1"/>
    </source>
</evidence>
<reference evidence="1 2" key="1">
    <citation type="journal article" date="2020" name="Nature">
        <title>Six reference-quality genomes reveal evolution of bat adaptations.</title>
        <authorList>
            <person name="Jebb D."/>
            <person name="Huang Z."/>
            <person name="Pippel M."/>
            <person name="Hughes G.M."/>
            <person name="Lavrichenko K."/>
            <person name="Devanna P."/>
            <person name="Winkler S."/>
            <person name="Jermiin L.S."/>
            <person name="Skirmuntt E.C."/>
            <person name="Katzourakis A."/>
            <person name="Burkitt-Gray L."/>
            <person name="Ray D.A."/>
            <person name="Sullivan K.A.M."/>
            <person name="Roscito J.G."/>
            <person name="Kirilenko B.M."/>
            <person name="Davalos L.M."/>
            <person name="Corthals A.P."/>
            <person name="Power M.L."/>
            <person name="Jones G."/>
            <person name="Ransome R.D."/>
            <person name="Dechmann D.K.N."/>
            <person name="Locatelli A.G."/>
            <person name="Puechmaille S.J."/>
            <person name="Fedrigo O."/>
            <person name="Jarvis E.D."/>
            <person name="Hiller M."/>
            <person name="Vernes S.C."/>
            <person name="Myers E.W."/>
            <person name="Teeling E.C."/>
        </authorList>
    </citation>
    <scope>NUCLEOTIDE SEQUENCE [LARGE SCALE GENOMIC DNA]</scope>
    <source>
        <strain evidence="1">Bat1K_MPI-CBG_1</strain>
    </source>
</reference>
<comment type="caution">
    <text evidence="1">The sequence shown here is derived from an EMBL/GenBank/DDBJ whole genome shotgun (WGS) entry which is preliminary data.</text>
</comment>
<dbReference type="Proteomes" id="UP000664940">
    <property type="component" value="Unassembled WGS sequence"/>
</dbReference>
<sequence>MPPGPAPTLATASILSVEAEGGSRRDAGVVVARSSVLVGFVLSVPRLSLEGEGASSLRRIRSYSPSLKSLGLLSNLCAEESQMLASAPKLDSADWPMKTSVLRQRKGSVRKQHLFSWAWQQGREQRVGILQSEKQTER</sequence>
<dbReference type="AlphaFoldDB" id="A0A834AE03"/>
<protein>
    <submittedName>
        <fullName evidence="1">Uncharacterized protein</fullName>
    </submittedName>
</protein>
<evidence type="ECO:0000313" key="2">
    <source>
        <dbReference type="Proteomes" id="UP000664940"/>
    </source>
</evidence>
<accession>A0A834AE03</accession>
<proteinExistence type="predicted"/>